<evidence type="ECO:0000256" key="1">
    <source>
        <dbReference type="SAM" id="MobiDB-lite"/>
    </source>
</evidence>
<feature type="compositionally biased region" description="Polar residues" evidence="1">
    <location>
        <begin position="30"/>
        <end position="42"/>
    </location>
</feature>
<evidence type="ECO:0000313" key="3">
    <source>
        <dbReference type="EMBL" id="OHT01088.1"/>
    </source>
</evidence>
<feature type="compositionally biased region" description="Polar residues" evidence="1">
    <location>
        <begin position="55"/>
        <end position="79"/>
    </location>
</feature>
<keyword evidence="2" id="KW-0472">Membrane</keyword>
<sequence>MLPTNLPTTLQAPKAKSAPLPIGQLPDPTSKPSLTIETSFIRPSQIPKITPPSQPSLSHENETIISSIGNEDSDSNSQKTKSKKIGLIAPFVIIYVAVFLIWLLVIKKAVSYDYETENKFTEGEINNKIY</sequence>
<feature type="region of interest" description="Disordered" evidence="1">
    <location>
        <begin position="1"/>
        <end position="82"/>
    </location>
</feature>
<reference evidence="3" key="1">
    <citation type="submission" date="2016-10" db="EMBL/GenBank/DDBJ databases">
        <authorList>
            <person name="Benchimol M."/>
            <person name="Almeida L.G."/>
            <person name="Vasconcelos A.T."/>
            <person name="Perreira-Neves A."/>
            <person name="Rosa I.A."/>
            <person name="Tasca T."/>
            <person name="Bogo M.R."/>
            <person name="de Souza W."/>
        </authorList>
    </citation>
    <scope>NUCLEOTIDE SEQUENCE [LARGE SCALE GENOMIC DNA]</scope>
    <source>
        <strain evidence="3">K</strain>
    </source>
</reference>
<proteinExistence type="predicted"/>
<dbReference type="RefSeq" id="XP_068354224.1">
    <property type="nucleotide sequence ID" value="XM_068490233.1"/>
</dbReference>
<feature type="compositionally biased region" description="Polar residues" evidence="1">
    <location>
        <begin position="1"/>
        <end position="11"/>
    </location>
</feature>
<organism evidence="3 4">
    <name type="scientific">Tritrichomonas foetus</name>
    <dbReference type="NCBI Taxonomy" id="1144522"/>
    <lineage>
        <taxon>Eukaryota</taxon>
        <taxon>Metamonada</taxon>
        <taxon>Parabasalia</taxon>
        <taxon>Tritrichomonadida</taxon>
        <taxon>Tritrichomonadidae</taxon>
        <taxon>Tritrichomonas</taxon>
    </lineage>
</organism>
<dbReference type="VEuPathDB" id="TrichDB:TRFO_01662"/>
<gene>
    <name evidence="3" type="ORF">TRFO_01662</name>
</gene>
<name>A0A1J4JRM7_9EUKA</name>
<evidence type="ECO:0000256" key="2">
    <source>
        <dbReference type="SAM" id="Phobius"/>
    </source>
</evidence>
<dbReference type="Proteomes" id="UP000179807">
    <property type="component" value="Unassembled WGS sequence"/>
</dbReference>
<accession>A0A1J4JRM7</accession>
<keyword evidence="4" id="KW-1185">Reference proteome</keyword>
<dbReference type="EMBL" id="MLAK01000926">
    <property type="protein sequence ID" value="OHT01088.1"/>
    <property type="molecule type" value="Genomic_DNA"/>
</dbReference>
<feature type="transmembrane region" description="Helical" evidence="2">
    <location>
        <begin position="85"/>
        <end position="105"/>
    </location>
</feature>
<evidence type="ECO:0000313" key="4">
    <source>
        <dbReference type="Proteomes" id="UP000179807"/>
    </source>
</evidence>
<protein>
    <submittedName>
        <fullName evidence="3">Uncharacterized protein</fullName>
    </submittedName>
</protein>
<keyword evidence="2" id="KW-0812">Transmembrane</keyword>
<keyword evidence="2" id="KW-1133">Transmembrane helix</keyword>
<dbReference type="GeneID" id="94824937"/>
<dbReference type="AlphaFoldDB" id="A0A1J4JRM7"/>
<comment type="caution">
    <text evidence="3">The sequence shown here is derived from an EMBL/GenBank/DDBJ whole genome shotgun (WGS) entry which is preliminary data.</text>
</comment>